<dbReference type="HOGENOM" id="CLU_3088155_0_0_1"/>
<reference evidence="1 2" key="1">
    <citation type="submission" date="2014-04" db="EMBL/GenBank/DDBJ databases">
        <authorList>
            <consortium name="DOE Joint Genome Institute"/>
            <person name="Kuo A."/>
            <person name="Kohler A."/>
            <person name="Costa M.D."/>
            <person name="Nagy L.G."/>
            <person name="Floudas D."/>
            <person name="Copeland A."/>
            <person name="Barry K.W."/>
            <person name="Cichocki N."/>
            <person name="Veneault-Fourrey C."/>
            <person name="LaButti K."/>
            <person name="Lindquist E.A."/>
            <person name="Lipzen A."/>
            <person name="Lundell T."/>
            <person name="Morin E."/>
            <person name="Murat C."/>
            <person name="Sun H."/>
            <person name="Tunlid A."/>
            <person name="Henrissat B."/>
            <person name="Grigoriev I.V."/>
            <person name="Hibbett D.S."/>
            <person name="Martin F."/>
            <person name="Nordberg H.P."/>
            <person name="Cantor M.N."/>
            <person name="Hua S.X."/>
        </authorList>
    </citation>
    <scope>NUCLEOTIDE SEQUENCE [LARGE SCALE GENOMIC DNA]</scope>
    <source>
        <strain evidence="1 2">441</strain>
    </source>
</reference>
<dbReference type="EMBL" id="KN833736">
    <property type="protein sequence ID" value="KIK22700.1"/>
    <property type="molecule type" value="Genomic_DNA"/>
</dbReference>
<proteinExistence type="predicted"/>
<gene>
    <name evidence="1" type="ORF">PISMIDRAFT_679899</name>
</gene>
<dbReference type="PROSITE" id="PS51257">
    <property type="entry name" value="PROKAR_LIPOPROTEIN"/>
    <property type="match status" value="1"/>
</dbReference>
<sequence length="52" mass="5405">MKQNKKCDALIDLKNWRSISADGVALGLTALACGGSSVSDKGVGLRCFAFTS</sequence>
<evidence type="ECO:0000313" key="1">
    <source>
        <dbReference type="EMBL" id="KIK22700.1"/>
    </source>
</evidence>
<keyword evidence="2" id="KW-1185">Reference proteome</keyword>
<accession>A0A0C9YCY6</accession>
<evidence type="ECO:0000313" key="2">
    <source>
        <dbReference type="Proteomes" id="UP000054018"/>
    </source>
</evidence>
<dbReference type="AlphaFoldDB" id="A0A0C9YCY6"/>
<name>A0A0C9YCY6_9AGAM</name>
<dbReference type="Proteomes" id="UP000054018">
    <property type="component" value="Unassembled WGS sequence"/>
</dbReference>
<reference evidence="2" key="2">
    <citation type="submission" date="2015-01" db="EMBL/GenBank/DDBJ databases">
        <title>Evolutionary Origins and Diversification of the Mycorrhizal Mutualists.</title>
        <authorList>
            <consortium name="DOE Joint Genome Institute"/>
            <consortium name="Mycorrhizal Genomics Consortium"/>
            <person name="Kohler A."/>
            <person name="Kuo A."/>
            <person name="Nagy L.G."/>
            <person name="Floudas D."/>
            <person name="Copeland A."/>
            <person name="Barry K.W."/>
            <person name="Cichocki N."/>
            <person name="Veneault-Fourrey C."/>
            <person name="LaButti K."/>
            <person name="Lindquist E.A."/>
            <person name="Lipzen A."/>
            <person name="Lundell T."/>
            <person name="Morin E."/>
            <person name="Murat C."/>
            <person name="Riley R."/>
            <person name="Ohm R."/>
            <person name="Sun H."/>
            <person name="Tunlid A."/>
            <person name="Henrissat B."/>
            <person name="Grigoriev I.V."/>
            <person name="Hibbett D.S."/>
            <person name="Martin F."/>
        </authorList>
    </citation>
    <scope>NUCLEOTIDE SEQUENCE [LARGE SCALE GENOMIC DNA]</scope>
    <source>
        <strain evidence="2">441</strain>
    </source>
</reference>
<protein>
    <submittedName>
        <fullName evidence="1">Uncharacterized protein</fullName>
    </submittedName>
</protein>
<organism evidence="1 2">
    <name type="scientific">Pisolithus microcarpus 441</name>
    <dbReference type="NCBI Taxonomy" id="765257"/>
    <lineage>
        <taxon>Eukaryota</taxon>
        <taxon>Fungi</taxon>
        <taxon>Dikarya</taxon>
        <taxon>Basidiomycota</taxon>
        <taxon>Agaricomycotina</taxon>
        <taxon>Agaricomycetes</taxon>
        <taxon>Agaricomycetidae</taxon>
        <taxon>Boletales</taxon>
        <taxon>Sclerodermatineae</taxon>
        <taxon>Pisolithaceae</taxon>
        <taxon>Pisolithus</taxon>
    </lineage>
</organism>